<dbReference type="AlphaFoldDB" id="A0A8S3XB81"/>
<comment type="caution">
    <text evidence="1">The sequence shown here is derived from an EMBL/GenBank/DDBJ whole genome shotgun (WGS) entry which is preliminary data.</text>
</comment>
<gene>
    <name evidence="1" type="ORF">PAPOLLO_LOCUS15354</name>
</gene>
<sequence>MPDKYDPNALWLALSEHSEANLFNAYPKLLAELFRQEDEARLEGDTSEAEKLVLPSDKEWRMEQYFLLVAMQKTLETDTQVLYALRMKNNKTNYI</sequence>
<dbReference type="EMBL" id="CAJQZP010001030">
    <property type="protein sequence ID" value="CAG5010072.1"/>
    <property type="molecule type" value="Genomic_DNA"/>
</dbReference>
<name>A0A8S3XB81_PARAO</name>
<reference evidence="1" key="1">
    <citation type="submission" date="2021-04" db="EMBL/GenBank/DDBJ databases">
        <authorList>
            <person name="Tunstrom K."/>
        </authorList>
    </citation>
    <scope>NUCLEOTIDE SEQUENCE</scope>
</reference>
<accession>A0A8S3XB81</accession>
<evidence type="ECO:0000313" key="2">
    <source>
        <dbReference type="Proteomes" id="UP000691718"/>
    </source>
</evidence>
<proteinExistence type="predicted"/>
<dbReference type="OrthoDB" id="6817893at2759"/>
<dbReference type="Proteomes" id="UP000691718">
    <property type="component" value="Unassembled WGS sequence"/>
</dbReference>
<keyword evidence="2" id="KW-1185">Reference proteome</keyword>
<organism evidence="1 2">
    <name type="scientific">Parnassius apollo</name>
    <name type="common">Apollo butterfly</name>
    <name type="synonym">Papilio apollo</name>
    <dbReference type="NCBI Taxonomy" id="110799"/>
    <lineage>
        <taxon>Eukaryota</taxon>
        <taxon>Metazoa</taxon>
        <taxon>Ecdysozoa</taxon>
        <taxon>Arthropoda</taxon>
        <taxon>Hexapoda</taxon>
        <taxon>Insecta</taxon>
        <taxon>Pterygota</taxon>
        <taxon>Neoptera</taxon>
        <taxon>Endopterygota</taxon>
        <taxon>Lepidoptera</taxon>
        <taxon>Glossata</taxon>
        <taxon>Ditrysia</taxon>
        <taxon>Papilionoidea</taxon>
        <taxon>Papilionidae</taxon>
        <taxon>Parnassiinae</taxon>
        <taxon>Parnassini</taxon>
        <taxon>Parnassius</taxon>
        <taxon>Parnassius</taxon>
    </lineage>
</organism>
<protein>
    <submittedName>
        <fullName evidence="1">(apollo) hypothetical protein</fullName>
    </submittedName>
</protein>
<evidence type="ECO:0000313" key="1">
    <source>
        <dbReference type="EMBL" id="CAG5010072.1"/>
    </source>
</evidence>